<dbReference type="CDD" id="cd04280">
    <property type="entry name" value="ZnMc_astacin_like"/>
    <property type="match status" value="1"/>
</dbReference>
<feature type="signal peptide" evidence="2">
    <location>
        <begin position="1"/>
        <end position="21"/>
    </location>
</feature>
<feature type="binding site" evidence="1">
    <location>
        <position position="247"/>
    </location>
    <ligand>
        <name>Zn(2+)</name>
        <dbReference type="ChEBI" id="CHEBI:29105"/>
        <note>catalytic</note>
    </ligand>
</feature>
<evidence type="ECO:0000259" key="3">
    <source>
        <dbReference type="PROSITE" id="PS51864"/>
    </source>
</evidence>
<keyword evidence="5" id="KW-1185">Reference proteome</keyword>
<reference evidence="4 5" key="1">
    <citation type="submission" date="2024-02" db="EMBL/GenBank/DDBJ databases">
        <authorList>
            <person name="Daric V."/>
            <person name="Darras S."/>
        </authorList>
    </citation>
    <scope>NUCLEOTIDE SEQUENCE [LARGE SCALE GENOMIC DNA]</scope>
</reference>
<dbReference type="PANTHER" id="PTHR10127">
    <property type="entry name" value="DISCOIDIN, CUB, EGF, LAMININ , AND ZINC METALLOPROTEASE DOMAIN CONTAINING"/>
    <property type="match status" value="1"/>
</dbReference>
<sequence>MMFRPTVLLLLGVFFVQNVQPSRLYNDITSLENKILELLEQEKKGGEMCMPTDKLDLNADGPQTPSPIDVNDCNGLIVPSNDENCVDIDISTCGTTNCILGFETNEKGCVTSCACKTEGLFQGDIMLSQEDVAEIETANKGENRAASKLKKRWNNIPGSGGTFVVPYTLDPSIQRNPRAVSAISDAMKQYAEETCIRFQKRTNEADYLEFFVGRGCYSYIGRTGGKQQVSIGRGCEWKGVVMHEMLHAMGFWHEHSRPDRDTAVIINMDNVNPKMQFNFKKMAEGLVNSMGSPYDIGSVMQYDGTAFSINKKPTILSKKTGQPVKAQRNGFSKEDLFQLRKMYNC</sequence>
<dbReference type="Gene3D" id="3.40.390.10">
    <property type="entry name" value="Collagenase (Catalytic Domain)"/>
    <property type="match status" value="1"/>
</dbReference>
<feature type="binding site" evidence="1">
    <location>
        <position position="253"/>
    </location>
    <ligand>
        <name>Zn(2+)</name>
        <dbReference type="ChEBI" id="CHEBI:29105"/>
        <note>catalytic</note>
    </ligand>
</feature>
<feature type="chain" id="PRO_5044999152" description="Metalloendopeptidase" evidence="2">
    <location>
        <begin position="22"/>
        <end position="345"/>
    </location>
</feature>
<dbReference type="InterPro" id="IPR024079">
    <property type="entry name" value="MetalloPept_cat_dom_sf"/>
</dbReference>
<feature type="binding site" evidence="1">
    <location>
        <position position="243"/>
    </location>
    <ligand>
        <name>Zn(2+)</name>
        <dbReference type="ChEBI" id="CHEBI:29105"/>
        <note>catalytic</note>
    </ligand>
</feature>
<dbReference type="SUPFAM" id="SSF55486">
    <property type="entry name" value="Metalloproteases ('zincins'), catalytic domain"/>
    <property type="match status" value="1"/>
</dbReference>
<dbReference type="InterPro" id="IPR034035">
    <property type="entry name" value="Astacin-like_dom"/>
</dbReference>
<dbReference type="EMBL" id="CAWYQH010000099">
    <property type="protein sequence ID" value="CAK8685137.1"/>
    <property type="molecule type" value="Genomic_DNA"/>
</dbReference>
<dbReference type="InterPro" id="IPR006026">
    <property type="entry name" value="Peptidase_Metallo"/>
</dbReference>
<feature type="domain" description="Peptidase M12A" evidence="3">
    <location>
        <begin position="144"/>
        <end position="345"/>
    </location>
</feature>
<dbReference type="PROSITE" id="PS51864">
    <property type="entry name" value="ASTACIN"/>
    <property type="match status" value="1"/>
</dbReference>
<dbReference type="SMART" id="SM00235">
    <property type="entry name" value="ZnMc"/>
    <property type="match status" value="1"/>
</dbReference>
<evidence type="ECO:0000313" key="5">
    <source>
        <dbReference type="Proteomes" id="UP001642483"/>
    </source>
</evidence>
<proteinExistence type="predicted"/>
<comment type="caution">
    <text evidence="1">Lacks conserved residue(s) required for the propagation of feature annotation.</text>
</comment>
<dbReference type="InterPro" id="IPR001506">
    <property type="entry name" value="Peptidase_M12A"/>
</dbReference>
<evidence type="ECO:0000256" key="1">
    <source>
        <dbReference type="PROSITE-ProRule" id="PRU01211"/>
    </source>
</evidence>
<keyword evidence="1 2" id="KW-0482">Metalloprotease</keyword>
<keyword evidence="1 2" id="KW-0645">Protease</keyword>
<evidence type="ECO:0000256" key="2">
    <source>
        <dbReference type="RuleBase" id="RU361183"/>
    </source>
</evidence>
<dbReference type="PRINTS" id="PR00480">
    <property type="entry name" value="ASTACIN"/>
</dbReference>
<keyword evidence="2" id="KW-0732">Signal</keyword>
<keyword evidence="1 2" id="KW-0862">Zinc</keyword>
<evidence type="ECO:0000313" key="4">
    <source>
        <dbReference type="EMBL" id="CAK8685137.1"/>
    </source>
</evidence>
<name>A0ABP0G252_CLALP</name>
<comment type="caution">
    <text evidence="4">The sequence shown here is derived from an EMBL/GenBank/DDBJ whole genome shotgun (WGS) entry which is preliminary data.</text>
</comment>
<dbReference type="Proteomes" id="UP001642483">
    <property type="component" value="Unassembled WGS sequence"/>
</dbReference>
<keyword evidence="1 2" id="KW-0479">Metal-binding</keyword>
<dbReference type="Pfam" id="PF01400">
    <property type="entry name" value="Astacin"/>
    <property type="match status" value="1"/>
</dbReference>
<dbReference type="EC" id="3.4.24.-" evidence="2"/>
<keyword evidence="1 2" id="KW-0378">Hydrolase</keyword>
<gene>
    <name evidence="4" type="ORF">CVLEPA_LOCUS16284</name>
</gene>
<feature type="active site" evidence="1">
    <location>
        <position position="244"/>
    </location>
</feature>
<comment type="cofactor">
    <cofactor evidence="1 2">
        <name>Zn(2+)</name>
        <dbReference type="ChEBI" id="CHEBI:29105"/>
    </cofactor>
    <text evidence="1 2">Binds 1 zinc ion per subunit.</text>
</comment>
<accession>A0ABP0G252</accession>
<organism evidence="4 5">
    <name type="scientific">Clavelina lepadiformis</name>
    <name type="common">Light-bulb sea squirt</name>
    <name type="synonym">Ascidia lepadiformis</name>
    <dbReference type="NCBI Taxonomy" id="159417"/>
    <lineage>
        <taxon>Eukaryota</taxon>
        <taxon>Metazoa</taxon>
        <taxon>Chordata</taxon>
        <taxon>Tunicata</taxon>
        <taxon>Ascidiacea</taxon>
        <taxon>Aplousobranchia</taxon>
        <taxon>Clavelinidae</taxon>
        <taxon>Clavelina</taxon>
    </lineage>
</organism>
<protein>
    <recommendedName>
        <fullName evidence="2">Metalloendopeptidase</fullName>
        <ecNumber evidence="2">3.4.24.-</ecNumber>
    </recommendedName>
</protein>
<dbReference type="PANTHER" id="PTHR10127:SF889">
    <property type="entry name" value="ZINC METALLOPROTEINASE NAS-6-LIKE"/>
    <property type="match status" value="1"/>
</dbReference>